<dbReference type="NCBIfam" id="TIGR00268">
    <property type="entry name" value="ATP-dependent sacrificial sulfur transferase LarE"/>
    <property type="match status" value="1"/>
</dbReference>
<keyword evidence="2" id="KW-1185">Reference proteome</keyword>
<dbReference type="PANTHER" id="PTHR43169:SF2">
    <property type="entry name" value="NAD_GMP SYNTHASE DOMAIN-CONTAINING PROTEIN"/>
    <property type="match status" value="1"/>
</dbReference>
<dbReference type="GO" id="GO:0016783">
    <property type="term" value="F:sulfurtransferase activity"/>
    <property type="evidence" value="ECO:0007669"/>
    <property type="project" value="InterPro"/>
</dbReference>
<sequence>MSLRTILKENTPALIALSGGTDSMTLLASFVKEGLPVSAATVRSEFTPPEEIVRAELFARKLGVEWRVIDVSVLSDEHLRSNPEDRCYLCKKQIMQTLLFAADGKTVCDGTHADDADEERPGKKALKELGIVSPFALCGIGKRGIISIAKELGVTVYSASSCLATRIPFGEEITEENLKIIAESEAFLRKKGIQGVLRVRLCGRDAVIETERNEMVRAALYTEDLKTFGFTTISFKEYKTGGGNTWSRIEQ</sequence>
<dbReference type="RefSeq" id="WP_095642380.1">
    <property type="nucleotide sequence ID" value="NZ_LMVO01000034.1"/>
</dbReference>
<dbReference type="InterPro" id="IPR014729">
    <property type="entry name" value="Rossmann-like_a/b/a_fold"/>
</dbReference>
<dbReference type="Pfam" id="PF06508">
    <property type="entry name" value="QueC"/>
    <property type="match status" value="1"/>
</dbReference>
<accession>A0AAX0Q740</accession>
<dbReference type="EMBL" id="LMVO01000034">
    <property type="protein sequence ID" value="PAV08936.1"/>
    <property type="molecule type" value="Genomic_DNA"/>
</dbReference>
<reference evidence="1 2" key="1">
    <citation type="journal article" date="2017" name="BMC Genomics">
        <title>Genomic analysis of methanogenic archaea reveals a shift towards energy conservation.</title>
        <authorList>
            <person name="Gilmore S.P."/>
            <person name="Henske J.K."/>
            <person name="Sexton J.A."/>
            <person name="Solomon K.V."/>
            <person name="Seppala S."/>
            <person name="Yoo J.I."/>
            <person name="Huyett L.M."/>
            <person name="Pressman A."/>
            <person name="Cogan J.Z."/>
            <person name="Kivenson V."/>
            <person name="Peng X."/>
            <person name="Tan Y."/>
            <person name="Valentine D.L."/>
            <person name="O'Malley M.A."/>
        </authorList>
    </citation>
    <scope>NUCLEOTIDE SEQUENCE [LARGE SCALE GENOMIC DNA]</scope>
    <source>
        <strain evidence="1 2">XII</strain>
    </source>
</reference>
<dbReference type="InterPro" id="IPR018317">
    <property type="entry name" value="QueC"/>
</dbReference>
<dbReference type="PIRSF" id="PIRSF006661">
    <property type="entry name" value="PP-lp_UCP006661"/>
    <property type="match status" value="1"/>
</dbReference>
<dbReference type="InterPro" id="IPR005232">
    <property type="entry name" value="LarE"/>
</dbReference>
<dbReference type="AlphaFoldDB" id="A0AAX0Q740"/>
<dbReference type="PANTHER" id="PTHR43169">
    <property type="entry name" value="EXSB FAMILY PROTEIN"/>
    <property type="match status" value="1"/>
</dbReference>
<protein>
    <recommendedName>
        <fullName evidence="3">TIGR00268 family protein</fullName>
    </recommendedName>
</protein>
<evidence type="ECO:0008006" key="3">
    <source>
        <dbReference type="Google" id="ProtNLM"/>
    </source>
</evidence>
<evidence type="ECO:0000313" key="1">
    <source>
        <dbReference type="EMBL" id="PAV08936.1"/>
    </source>
</evidence>
<dbReference type="Proteomes" id="UP000243820">
    <property type="component" value="Unassembled WGS sequence"/>
</dbReference>
<dbReference type="InterPro" id="IPR052188">
    <property type="entry name" value="Ni-pincer_cofactor_biosynth"/>
</dbReference>
<evidence type="ECO:0000313" key="2">
    <source>
        <dbReference type="Proteomes" id="UP000243820"/>
    </source>
</evidence>
<dbReference type="Gene3D" id="3.40.50.620">
    <property type="entry name" value="HUPs"/>
    <property type="match status" value="1"/>
</dbReference>
<proteinExistence type="predicted"/>
<gene>
    <name evidence="1" type="ORF">ASJ83_01135</name>
</gene>
<comment type="caution">
    <text evidence="1">The sequence shown here is derived from an EMBL/GenBank/DDBJ whole genome shotgun (WGS) entry which is preliminary data.</text>
</comment>
<organism evidence="1 2">
    <name type="scientific">Methanocorpusculum parvum</name>
    <dbReference type="NCBI Taxonomy" id="2193"/>
    <lineage>
        <taxon>Archaea</taxon>
        <taxon>Methanobacteriati</taxon>
        <taxon>Methanobacteriota</taxon>
        <taxon>Stenosarchaea group</taxon>
        <taxon>Methanomicrobia</taxon>
        <taxon>Methanomicrobiales</taxon>
        <taxon>Methanocorpusculaceae</taxon>
        <taxon>Methanocorpusculum</taxon>
    </lineage>
</organism>
<name>A0AAX0Q740_9EURY</name>
<dbReference type="SUPFAM" id="SSF52402">
    <property type="entry name" value="Adenine nucleotide alpha hydrolases-like"/>
    <property type="match status" value="1"/>
</dbReference>